<evidence type="ECO:0000313" key="6">
    <source>
        <dbReference type="Proteomes" id="UP000776983"/>
    </source>
</evidence>
<proteinExistence type="inferred from homology"/>
<sequence length="379" mass="39835">MKTTLRATLLAASLALIAGPAQADLKIGVVLSLTGPASGLGIPVNTGFELWPETVGGEKVTFITLDDASDPARAQKNVQRLISEDKVDVIIGSSTTTPAIAMGEAAAEGKTVQLAASPAEFPAGKGTWTYALPQTTMVMAGGIIEHMKKNGVKSFAFIGYNDAYGENWLRDLTKLANEAGIKITTAERYARADTSVTAQALKAVGSNPDAIVIVASGSGAAMPHTTVVDRGFKGKIYQTHSAASRDLIRLGGKAVEDSFVVSGLAVLPDGLPENHPSKKLATDFVTEYEAKFGPGTRNQFAAHAYDAYLILDKIVPVAKQKAQPGTPEFRAALKEALENQGSIPITQGVITYSPTDHFGFDDQAQMMLTIKDGAFAAAK</sequence>
<feature type="chain" id="PRO_5047449253" evidence="3">
    <location>
        <begin position="24"/>
        <end position="379"/>
    </location>
</feature>
<protein>
    <submittedName>
        <fullName evidence="5">ABC transporter substrate-binding protein</fullName>
    </submittedName>
</protein>
<dbReference type="InterPro" id="IPR028082">
    <property type="entry name" value="Peripla_BP_I"/>
</dbReference>
<dbReference type="PANTHER" id="PTHR30483:SF38">
    <property type="entry name" value="BLR7848 PROTEIN"/>
    <property type="match status" value="1"/>
</dbReference>
<dbReference type="Proteomes" id="UP000776983">
    <property type="component" value="Unassembled WGS sequence"/>
</dbReference>
<dbReference type="InterPro" id="IPR051010">
    <property type="entry name" value="BCAA_transport"/>
</dbReference>
<dbReference type="PANTHER" id="PTHR30483">
    <property type="entry name" value="LEUCINE-SPECIFIC-BINDING PROTEIN"/>
    <property type="match status" value="1"/>
</dbReference>
<comment type="caution">
    <text evidence="5">The sequence shown here is derived from an EMBL/GenBank/DDBJ whole genome shotgun (WGS) entry which is preliminary data.</text>
</comment>
<dbReference type="Pfam" id="PF13458">
    <property type="entry name" value="Peripla_BP_6"/>
    <property type="match status" value="1"/>
</dbReference>
<evidence type="ECO:0000256" key="1">
    <source>
        <dbReference type="ARBA" id="ARBA00010062"/>
    </source>
</evidence>
<dbReference type="RefSeq" id="WP_226955231.1">
    <property type="nucleotide sequence ID" value="NZ_JACDXW010000009.1"/>
</dbReference>
<comment type="similarity">
    <text evidence="1">Belongs to the leucine-binding protein family.</text>
</comment>
<name>A0ABS8CFJ3_9BURK</name>
<dbReference type="Gene3D" id="3.40.50.2300">
    <property type="match status" value="2"/>
</dbReference>
<dbReference type="SUPFAM" id="SSF53822">
    <property type="entry name" value="Periplasmic binding protein-like I"/>
    <property type="match status" value="1"/>
</dbReference>
<reference evidence="5 6" key="1">
    <citation type="submission" date="2020-07" db="EMBL/GenBank/DDBJ databases">
        <title>Pusillimonas sp. nov., isolated from poultry manure in Taiwan.</title>
        <authorList>
            <person name="Lin S.-Y."/>
            <person name="Tang Y.-S."/>
            <person name="Young C.-C."/>
        </authorList>
    </citation>
    <scope>NUCLEOTIDE SEQUENCE [LARGE SCALE GENOMIC DNA]</scope>
    <source>
        <strain evidence="5 6">CC-YST705</strain>
    </source>
</reference>
<feature type="signal peptide" evidence="3">
    <location>
        <begin position="1"/>
        <end position="23"/>
    </location>
</feature>
<organism evidence="5 6">
    <name type="scientific">Mesopusillimonas faecipullorum</name>
    <dbReference type="NCBI Taxonomy" id="2755040"/>
    <lineage>
        <taxon>Bacteria</taxon>
        <taxon>Pseudomonadati</taxon>
        <taxon>Pseudomonadota</taxon>
        <taxon>Betaproteobacteria</taxon>
        <taxon>Burkholderiales</taxon>
        <taxon>Alcaligenaceae</taxon>
        <taxon>Mesopusillimonas</taxon>
    </lineage>
</organism>
<evidence type="ECO:0000256" key="3">
    <source>
        <dbReference type="SAM" id="SignalP"/>
    </source>
</evidence>
<keyword evidence="6" id="KW-1185">Reference proteome</keyword>
<evidence type="ECO:0000259" key="4">
    <source>
        <dbReference type="Pfam" id="PF13458"/>
    </source>
</evidence>
<dbReference type="EMBL" id="JACDXW010000009">
    <property type="protein sequence ID" value="MCB5364816.1"/>
    <property type="molecule type" value="Genomic_DNA"/>
</dbReference>
<evidence type="ECO:0000313" key="5">
    <source>
        <dbReference type="EMBL" id="MCB5364816.1"/>
    </source>
</evidence>
<accession>A0ABS8CFJ3</accession>
<keyword evidence="2 3" id="KW-0732">Signal</keyword>
<gene>
    <name evidence="5" type="ORF">H0484_13785</name>
</gene>
<evidence type="ECO:0000256" key="2">
    <source>
        <dbReference type="ARBA" id="ARBA00022729"/>
    </source>
</evidence>
<feature type="domain" description="Leucine-binding protein" evidence="4">
    <location>
        <begin position="25"/>
        <end position="358"/>
    </location>
</feature>
<dbReference type="InterPro" id="IPR028081">
    <property type="entry name" value="Leu-bd"/>
</dbReference>
<dbReference type="CDD" id="cd06333">
    <property type="entry name" value="PBP1_ABC_RPA1789-like"/>
    <property type="match status" value="1"/>
</dbReference>